<proteinExistence type="predicted"/>
<dbReference type="Proteomes" id="UP000242972">
    <property type="component" value="Unassembled WGS sequence"/>
</dbReference>
<comment type="caution">
    <text evidence="1">The sequence shown here is derived from an EMBL/GenBank/DDBJ whole genome shotgun (WGS) entry which is preliminary data.</text>
</comment>
<dbReference type="EMBL" id="PXYW01000015">
    <property type="protein sequence ID" value="PSR33893.1"/>
    <property type="molecule type" value="Genomic_DNA"/>
</dbReference>
<accession>A0A2T2XHB9</accession>
<gene>
    <name evidence="1" type="ORF">C7B46_07840</name>
</gene>
<sequence length="97" mass="10996">MMGNEELQRQLELVTWVETASAMIVSNAQARVVRMELINHYQEHRQEREGAGWPPSEAHRAAMDQLGSSLEAQKTWACHVRIPDALPWTLGFLTVAL</sequence>
<organism evidence="1 2">
    <name type="scientific">Sulfobacillus benefaciens</name>
    <dbReference type="NCBI Taxonomy" id="453960"/>
    <lineage>
        <taxon>Bacteria</taxon>
        <taxon>Bacillati</taxon>
        <taxon>Bacillota</taxon>
        <taxon>Clostridia</taxon>
        <taxon>Eubacteriales</taxon>
        <taxon>Clostridiales Family XVII. Incertae Sedis</taxon>
        <taxon>Sulfobacillus</taxon>
    </lineage>
</organism>
<name>A0A2T2XHB9_9FIRM</name>
<dbReference type="AlphaFoldDB" id="A0A2T2XHB9"/>
<evidence type="ECO:0000313" key="1">
    <source>
        <dbReference type="EMBL" id="PSR33893.1"/>
    </source>
</evidence>
<evidence type="ECO:0000313" key="2">
    <source>
        <dbReference type="Proteomes" id="UP000242972"/>
    </source>
</evidence>
<reference evidence="1 2" key="1">
    <citation type="journal article" date="2014" name="BMC Genomics">
        <title>Comparison of environmental and isolate Sulfobacillus genomes reveals diverse carbon, sulfur, nitrogen, and hydrogen metabolisms.</title>
        <authorList>
            <person name="Justice N.B."/>
            <person name="Norman A."/>
            <person name="Brown C.T."/>
            <person name="Singh A."/>
            <person name="Thomas B.C."/>
            <person name="Banfield J.F."/>
        </authorList>
    </citation>
    <scope>NUCLEOTIDE SEQUENCE [LARGE SCALE GENOMIC DNA]</scope>
    <source>
        <strain evidence="1">AMDSBA4</strain>
    </source>
</reference>
<protein>
    <submittedName>
        <fullName evidence="1">Uncharacterized protein</fullName>
    </submittedName>
</protein>